<accession>A0A5A9N7H1</accession>
<organism evidence="2 3">
    <name type="scientific">Triplophysa tibetana</name>
    <dbReference type="NCBI Taxonomy" id="1572043"/>
    <lineage>
        <taxon>Eukaryota</taxon>
        <taxon>Metazoa</taxon>
        <taxon>Chordata</taxon>
        <taxon>Craniata</taxon>
        <taxon>Vertebrata</taxon>
        <taxon>Euteleostomi</taxon>
        <taxon>Actinopterygii</taxon>
        <taxon>Neopterygii</taxon>
        <taxon>Teleostei</taxon>
        <taxon>Ostariophysi</taxon>
        <taxon>Cypriniformes</taxon>
        <taxon>Nemacheilidae</taxon>
        <taxon>Triplophysa</taxon>
    </lineage>
</organism>
<dbReference type="EMBL" id="SOYY01000021">
    <property type="protein sequence ID" value="KAA0705934.1"/>
    <property type="molecule type" value="Genomic_DNA"/>
</dbReference>
<feature type="region of interest" description="Disordered" evidence="1">
    <location>
        <begin position="1"/>
        <end position="28"/>
    </location>
</feature>
<sequence length="100" mass="11156">MFRNSLKMLLGGKSNRKNRNSSSDSTEGECVFEGDYAIPPLPVTENMQHIRIMEGVSRSLPSSPLLSHQALNMRLQPLKRLPVPPPVLLMRAHAECQNSC</sequence>
<name>A0A5A9N7H1_9TELE</name>
<proteinExistence type="predicted"/>
<dbReference type="Proteomes" id="UP000324632">
    <property type="component" value="Chromosome 21"/>
</dbReference>
<evidence type="ECO:0000256" key="1">
    <source>
        <dbReference type="SAM" id="MobiDB-lite"/>
    </source>
</evidence>
<comment type="caution">
    <text evidence="2">The sequence shown here is derived from an EMBL/GenBank/DDBJ whole genome shotgun (WGS) entry which is preliminary data.</text>
</comment>
<protein>
    <recommendedName>
        <fullName evidence="4">Protein TANC2</fullName>
    </recommendedName>
</protein>
<dbReference type="AlphaFoldDB" id="A0A5A9N7H1"/>
<evidence type="ECO:0000313" key="3">
    <source>
        <dbReference type="Proteomes" id="UP000324632"/>
    </source>
</evidence>
<evidence type="ECO:0000313" key="2">
    <source>
        <dbReference type="EMBL" id="KAA0705934.1"/>
    </source>
</evidence>
<evidence type="ECO:0008006" key="4">
    <source>
        <dbReference type="Google" id="ProtNLM"/>
    </source>
</evidence>
<gene>
    <name evidence="2" type="ORF">E1301_Tti004697</name>
</gene>
<reference evidence="2 3" key="1">
    <citation type="journal article" date="2019" name="Mol. Ecol. Resour.">
        <title>Chromosome-level genome assembly of Triplophysa tibetana, a fish adapted to the harsh high-altitude environment of the Tibetan Plateau.</title>
        <authorList>
            <person name="Yang X."/>
            <person name="Liu H."/>
            <person name="Ma Z."/>
            <person name="Zou Y."/>
            <person name="Zou M."/>
            <person name="Mao Y."/>
            <person name="Li X."/>
            <person name="Wang H."/>
            <person name="Chen T."/>
            <person name="Wang W."/>
            <person name="Yang R."/>
        </authorList>
    </citation>
    <scope>NUCLEOTIDE SEQUENCE [LARGE SCALE GENOMIC DNA]</scope>
    <source>
        <strain evidence="2">TTIB1903HZAU</strain>
        <tissue evidence="2">Muscle</tissue>
    </source>
</reference>
<keyword evidence="3" id="KW-1185">Reference proteome</keyword>